<dbReference type="PANTHER" id="PTHR14187:SF5">
    <property type="entry name" value="HEAT SHOCK 70 KDA PROTEIN 12A"/>
    <property type="match status" value="1"/>
</dbReference>
<dbReference type="AlphaFoldDB" id="A0A409Y7S4"/>
<organism evidence="2 3">
    <name type="scientific">Panaeolus cyanescens</name>
    <dbReference type="NCBI Taxonomy" id="181874"/>
    <lineage>
        <taxon>Eukaryota</taxon>
        <taxon>Fungi</taxon>
        <taxon>Dikarya</taxon>
        <taxon>Basidiomycota</taxon>
        <taxon>Agaricomycotina</taxon>
        <taxon>Agaricomycetes</taxon>
        <taxon>Agaricomycetidae</taxon>
        <taxon>Agaricales</taxon>
        <taxon>Agaricineae</taxon>
        <taxon>Galeropsidaceae</taxon>
        <taxon>Panaeolus</taxon>
    </lineage>
</organism>
<evidence type="ECO:0000313" key="2">
    <source>
        <dbReference type="EMBL" id="PPQ99004.1"/>
    </source>
</evidence>
<dbReference type="Proteomes" id="UP000284842">
    <property type="component" value="Unassembled WGS sequence"/>
</dbReference>
<keyword evidence="1" id="KW-0732">Signal</keyword>
<dbReference type="STRING" id="181874.A0A409Y7S4"/>
<name>A0A409Y7S4_9AGAR</name>
<protein>
    <submittedName>
        <fullName evidence="2">Uncharacterized protein</fullName>
    </submittedName>
</protein>
<dbReference type="OrthoDB" id="2963168at2759"/>
<comment type="caution">
    <text evidence="2">The sequence shown here is derived from an EMBL/GenBank/DDBJ whole genome shotgun (WGS) entry which is preliminary data.</text>
</comment>
<dbReference type="EMBL" id="NHTK01001371">
    <property type="protein sequence ID" value="PPQ99004.1"/>
    <property type="molecule type" value="Genomic_DNA"/>
</dbReference>
<keyword evidence="3" id="KW-1185">Reference proteome</keyword>
<evidence type="ECO:0000256" key="1">
    <source>
        <dbReference type="SAM" id="SignalP"/>
    </source>
</evidence>
<evidence type="ECO:0000313" key="3">
    <source>
        <dbReference type="Proteomes" id="UP000284842"/>
    </source>
</evidence>
<gene>
    <name evidence="2" type="ORF">CVT24_003486</name>
</gene>
<feature type="chain" id="PRO_5019537976" evidence="1">
    <location>
        <begin position="16"/>
        <end position="242"/>
    </location>
</feature>
<feature type="signal peptide" evidence="1">
    <location>
        <begin position="1"/>
        <end position="15"/>
    </location>
</feature>
<proteinExistence type="predicted"/>
<dbReference type="InParanoid" id="A0A409Y7S4"/>
<reference evidence="2 3" key="1">
    <citation type="journal article" date="2018" name="Evol. Lett.">
        <title>Horizontal gene cluster transfer increased hallucinogenic mushroom diversity.</title>
        <authorList>
            <person name="Reynolds H.T."/>
            <person name="Vijayakumar V."/>
            <person name="Gluck-Thaler E."/>
            <person name="Korotkin H.B."/>
            <person name="Matheny P.B."/>
            <person name="Slot J.C."/>
        </authorList>
    </citation>
    <scope>NUCLEOTIDE SEQUENCE [LARGE SCALE GENOMIC DNA]</scope>
    <source>
        <strain evidence="2 3">2629</strain>
    </source>
</reference>
<accession>A0A409Y7S4</accession>
<dbReference type="PANTHER" id="PTHR14187">
    <property type="entry name" value="ALPHA KINASE/ELONGATION FACTOR 2 KINASE"/>
    <property type="match status" value="1"/>
</dbReference>
<sequence length="242" mass="27218">MVLTWQSVFLVGGFAANSYLFNEVKDKFSPQGIDVSRPDPNRVNKAVADGAISFYLEGFVAARMARVHYGTDVSVPYKATDVSHRTRSSEVYVDCLGIPHLDGLFSNILSKGTRVTETQEFRAPYIEHSLSRESLTTVKFPIMCYRGNVKDIQWFDEDPDMFHTLCHVEADMKSMAKGLKPRYHDVNGDGTLKYYELDYQAVLTFGTTELTAHVEWEENGITKSSPAKLIYDADAEIPSANH</sequence>